<sequence length="886" mass="90862">MAERSLRVILRAEVQQYKRDLAEAENATKQFADNVTNYIAEHRADIDALANKVGVLGLAMVSAAGAAIMKFADFDAAVSAVAATGDDAAGSIDALRVAAIDAGQETVFSATEAAGAIENLAKAGVSAADILSGGLDGALNLAAAGGLDVAQAAEIASVALTQFGLSGSDVTHVADLLAAGAGKAMGDVTDLGQALAQGGQVAAQTGLTIEETTAALSAFASAGLLGSDAGTSLKTMLQRLTPQSAEAQQTMDELGISAYDAQGQFVGLETFAGRLQNGLRDLTPEARNAALTVMFGSDAVRAASVLYNQGAEGIRSWTEAVNDQGYAAEVAATRMDNLKGDVEQFTGALETALIKAGEGADGPLRSLVQSATDIVNAFSELPPGVQNATMAIVGGGGLVLLGVAGIAKLTIAVTETITSLKNLSTAAKVSGGVAAAALAVGTVALVAWADEAAKARARTQEFQATLDEFGNTTAETIRRINENLTAGTGNQIDEWLRRDMPSAIALAEKFGIAVEDVQGYILGEAEAIERVNAGMYAYSQAHGNGQELVDFAIAINKQAAALTDAERAQAEKQRADEAAGVAQDDLGADYDATTGAIEGQTSALADMIEAQMRAAGIVMDVMSAQAQAEAAYDDATAAIEEHGATLDLSTEAGRSNQDALLGIASAGWDLVDSMRENGAAQGEITQTMLATRDRFVEVAEKMGLTTDEAAALADELGLIPTSVSVAFDADTTAVVKAGELVNEIIRQINGKSATLRIYSNGPGLTPYVTGLADGGPIPGPFVGSTADNVLIRATPREYMQPVAAHDYWGTGFMDAVRRMDRAAVASQVQGLAYGGQVGMPVYVAGSQPAASGRPSVSVTMENVNAADPQEAARAIRDELSWAVGRF</sequence>
<evidence type="ECO:0000256" key="1">
    <source>
        <dbReference type="ARBA" id="ARBA00022612"/>
    </source>
</evidence>
<proteinExistence type="predicted"/>
<protein>
    <submittedName>
        <fullName evidence="5">Phage tail tape measure protein</fullName>
    </submittedName>
</protein>
<evidence type="ECO:0000259" key="4">
    <source>
        <dbReference type="Pfam" id="PF10145"/>
    </source>
</evidence>
<comment type="caution">
    <text evidence="5">The sequence shown here is derived from an EMBL/GenBank/DDBJ whole genome shotgun (WGS) entry which is preliminary data.</text>
</comment>
<dbReference type="EMBL" id="BJYK01000001">
    <property type="protein sequence ID" value="GEN78712.1"/>
    <property type="molecule type" value="Genomic_DNA"/>
</dbReference>
<dbReference type="Pfam" id="PF10145">
    <property type="entry name" value="PhageMin_Tail"/>
    <property type="match status" value="1"/>
</dbReference>
<feature type="coiled-coil region" evidence="2">
    <location>
        <begin position="7"/>
        <end position="34"/>
    </location>
</feature>
<keyword evidence="3" id="KW-0812">Transmembrane</keyword>
<evidence type="ECO:0000313" key="6">
    <source>
        <dbReference type="Proteomes" id="UP000321484"/>
    </source>
</evidence>
<dbReference type="InterPro" id="IPR010090">
    <property type="entry name" value="Phage_tape_meas"/>
</dbReference>
<feature type="transmembrane region" description="Helical" evidence="3">
    <location>
        <begin position="429"/>
        <end position="449"/>
    </location>
</feature>
<feature type="transmembrane region" description="Helical" evidence="3">
    <location>
        <begin position="388"/>
        <end position="409"/>
    </location>
</feature>
<dbReference type="PANTHER" id="PTHR37813">
    <property type="entry name" value="FELS-2 PROPHAGE PROTEIN"/>
    <property type="match status" value="1"/>
</dbReference>
<feature type="domain" description="Phage tail tape measure protein" evidence="4">
    <location>
        <begin position="98"/>
        <end position="296"/>
    </location>
</feature>
<accession>A0A511YU41</accession>
<dbReference type="NCBIfam" id="TIGR01760">
    <property type="entry name" value="tape_meas_TP901"/>
    <property type="match status" value="1"/>
</dbReference>
<keyword evidence="1" id="KW-1188">Viral release from host cell</keyword>
<organism evidence="5 6">
    <name type="scientific">Actinotalea fermentans</name>
    <dbReference type="NCBI Taxonomy" id="43671"/>
    <lineage>
        <taxon>Bacteria</taxon>
        <taxon>Bacillati</taxon>
        <taxon>Actinomycetota</taxon>
        <taxon>Actinomycetes</taxon>
        <taxon>Micrococcales</taxon>
        <taxon>Cellulomonadaceae</taxon>
        <taxon>Actinotalea</taxon>
    </lineage>
</organism>
<keyword evidence="3" id="KW-1133">Transmembrane helix</keyword>
<evidence type="ECO:0000256" key="3">
    <source>
        <dbReference type="SAM" id="Phobius"/>
    </source>
</evidence>
<dbReference type="AlphaFoldDB" id="A0A511YU41"/>
<keyword evidence="6" id="KW-1185">Reference proteome</keyword>
<keyword evidence="2" id="KW-0175">Coiled coil</keyword>
<evidence type="ECO:0000313" key="5">
    <source>
        <dbReference type="EMBL" id="GEN78712.1"/>
    </source>
</evidence>
<keyword evidence="3" id="KW-0472">Membrane</keyword>
<name>A0A511YU41_9CELL</name>
<dbReference type="Proteomes" id="UP000321484">
    <property type="component" value="Unassembled WGS sequence"/>
</dbReference>
<evidence type="ECO:0000256" key="2">
    <source>
        <dbReference type="SAM" id="Coils"/>
    </source>
</evidence>
<reference evidence="5 6" key="1">
    <citation type="submission" date="2019-07" db="EMBL/GenBank/DDBJ databases">
        <title>Whole genome shotgun sequence of Actinotalea fermentans NBRC 105374.</title>
        <authorList>
            <person name="Hosoyama A."/>
            <person name="Uohara A."/>
            <person name="Ohji S."/>
            <person name="Ichikawa N."/>
        </authorList>
    </citation>
    <scope>NUCLEOTIDE SEQUENCE [LARGE SCALE GENOMIC DNA]</scope>
    <source>
        <strain evidence="5 6">NBRC 105374</strain>
    </source>
</reference>
<dbReference type="PANTHER" id="PTHR37813:SF1">
    <property type="entry name" value="FELS-2 PROPHAGE PROTEIN"/>
    <property type="match status" value="1"/>
</dbReference>
<gene>
    <name evidence="5" type="ORF">AFE02nite_04460</name>
</gene>